<evidence type="ECO:0000313" key="1">
    <source>
        <dbReference type="EMBL" id="EIQ81006.1"/>
    </source>
</evidence>
<dbReference type="Proteomes" id="UP000004423">
    <property type="component" value="Unassembled WGS sequence"/>
</dbReference>
<accession>A0AAV3FPM8</accession>
<dbReference type="AlphaFoldDB" id="A0AAV3FPM8"/>
<evidence type="ECO:0000313" key="2">
    <source>
        <dbReference type="Proteomes" id="UP000004423"/>
    </source>
</evidence>
<gene>
    <name evidence="1" type="ORF">SCAZ3_01165</name>
</gene>
<comment type="caution">
    <text evidence="1">The sequence shown here is derived from an EMBL/GenBank/DDBJ whole genome shotgun (WGS) entry which is preliminary data.</text>
</comment>
<organism evidence="1 2">
    <name type="scientific">Streptococcus canis FSL Z3-227</name>
    <dbReference type="NCBI Taxonomy" id="482234"/>
    <lineage>
        <taxon>Bacteria</taxon>
        <taxon>Bacillati</taxon>
        <taxon>Bacillota</taxon>
        <taxon>Bacilli</taxon>
        <taxon>Lactobacillales</taxon>
        <taxon>Streptococcaceae</taxon>
        <taxon>Streptococcus</taxon>
    </lineage>
</organism>
<dbReference type="EMBL" id="AIDX01000001">
    <property type="protein sequence ID" value="EIQ81006.1"/>
    <property type="molecule type" value="Genomic_DNA"/>
</dbReference>
<name>A0AAV3FPM8_STRCB</name>
<protein>
    <submittedName>
        <fullName evidence="1">Uncharacterized protein</fullName>
    </submittedName>
</protein>
<proteinExistence type="predicted"/>
<sequence>MRSALGLEWLSASIWRAALLALAMASVVSPDLTDCCIILSWAAVNGRIHLAV</sequence>
<reference evidence="1 2" key="1">
    <citation type="journal article" date="2012" name="PLoS ONE">
        <title>Gene Repertoire Evolution of Streptococcus pyogenes Inferred from Phylogenomic Analysis with Streptococcus canis and Streptococcus dysgalactiae.</title>
        <authorList>
            <person name="Lefebure T."/>
            <person name="Richards V.P."/>
            <person name="Lang P."/>
            <person name="Pavinski-Bitar P."/>
            <person name="Stanhope M.J."/>
        </authorList>
    </citation>
    <scope>NUCLEOTIDE SEQUENCE [LARGE SCALE GENOMIC DNA]</scope>
    <source>
        <strain evidence="1 2">FSL Z3-227</strain>
    </source>
</reference>